<protein>
    <submittedName>
        <fullName evidence="1">Uncharacterized protein</fullName>
    </submittedName>
</protein>
<accession>A0A6A5Q5K8</accession>
<name>A0A6A5Q5K8_AMPQU</name>
<evidence type="ECO:0000313" key="1">
    <source>
        <dbReference type="EMBL" id="KAF1910975.1"/>
    </source>
</evidence>
<keyword evidence="2" id="KW-1185">Reference proteome</keyword>
<sequence>MLCASAIAGFLRIEQALIQEGKALEAARVLLQLYREAQQKQEGAVKRWVPRDVAVRKLGSAPISAPDIVCQLCTVVMRTYTARHGPHSLMERLDQLGQRLLIVERLTNGTAGTASHAWYEASSAGTRRFVYRLLWQDSEYDGFDQERIQVAKSFFAQQRLNSYRAGVRYQAWGMYKAAIQDSGAVTQQVCNVAWRVDRQDKEGVANGESGVAHGRPRAKAL</sequence>
<reference evidence="1" key="1">
    <citation type="journal article" date="2020" name="Stud. Mycol.">
        <title>101 Dothideomycetes genomes: a test case for predicting lifestyles and emergence of pathogens.</title>
        <authorList>
            <person name="Haridas S."/>
            <person name="Albert R."/>
            <person name="Binder M."/>
            <person name="Bloem J."/>
            <person name="Labutti K."/>
            <person name="Salamov A."/>
            <person name="Andreopoulos B."/>
            <person name="Baker S."/>
            <person name="Barry K."/>
            <person name="Bills G."/>
            <person name="Bluhm B."/>
            <person name="Cannon C."/>
            <person name="Castanera R."/>
            <person name="Culley D."/>
            <person name="Daum C."/>
            <person name="Ezra D."/>
            <person name="Gonzalez J."/>
            <person name="Henrissat B."/>
            <person name="Kuo A."/>
            <person name="Liang C."/>
            <person name="Lipzen A."/>
            <person name="Lutzoni F."/>
            <person name="Magnuson J."/>
            <person name="Mondo S."/>
            <person name="Nolan M."/>
            <person name="Ohm R."/>
            <person name="Pangilinan J."/>
            <person name="Park H.-J."/>
            <person name="Ramirez L."/>
            <person name="Alfaro M."/>
            <person name="Sun H."/>
            <person name="Tritt A."/>
            <person name="Yoshinaga Y."/>
            <person name="Zwiers L.-H."/>
            <person name="Turgeon B."/>
            <person name="Goodwin S."/>
            <person name="Spatafora J."/>
            <person name="Crous P."/>
            <person name="Grigoriev I."/>
        </authorList>
    </citation>
    <scope>NUCLEOTIDE SEQUENCE</scope>
    <source>
        <strain evidence="1">HMLAC05119</strain>
    </source>
</reference>
<dbReference type="EMBL" id="ML979147">
    <property type="protein sequence ID" value="KAF1910975.1"/>
    <property type="molecule type" value="Genomic_DNA"/>
</dbReference>
<dbReference type="AlphaFoldDB" id="A0A6A5Q5K8"/>
<proteinExistence type="predicted"/>
<gene>
    <name evidence="1" type="ORF">BDU57DRAFT_543595</name>
</gene>
<dbReference type="Proteomes" id="UP000800096">
    <property type="component" value="Unassembled WGS sequence"/>
</dbReference>
<organism evidence="1 2">
    <name type="scientific">Ampelomyces quisqualis</name>
    <name type="common">Powdery mildew agent</name>
    <dbReference type="NCBI Taxonomy" id="50730"/>
    <lineage>
        <taxon>Eukaryota</taxon>
        <taxon>Fungi</taxon>
        <taxon>Dikarya</taxon>
        <taxon>Ascomycota</taxon>
        <taxon>Pezizomycotina</taxon>
        <taxon>Dothideomycetes</taxon>
        <taxon>Pleosporomycetidae</taxon>
        <taxon>Pleosporales</taxon>
        <taxon>Pleosporineae</taxon>
        <taxon>Phaeosphaeriaceae</taxon>
        <taxon>Ampelomyces</taxon>
    </lineage>
</organism>
<evidence type="ECO:0000313" key="2">
    <source>
        <dbReference type="Proteomes" id="UP000800096"/>
    </source>
</evidence>